<reference evidence="2 3" key="1">
    <citation type="submission" date="2009-10" db="EMBL/GenBank/DDBJ databases">
        <title>Complete sequence of chromosome of Ammonifex degensii KC4.</title>
        <authorList>
            <consortium name="US DOE Joint Genome Institute"/>
            <person name="Kerfeld C."/>
            <person name="Goodner B."/>
            <person name="Huber H."/>
            <person name="Stetter K."/>
            <person name="Lucas S."/>
            <person name="Copeland A."/>
            <person name="Lapidus A."/>
            <person name="Glavina del Rio T."/>
            <person name="Dalin E."/>
            <person name="Tice H."/>
            <person name="Bruce D."/>
            <person name="Goodwin L."/>
            <person name="Pitluck S."/>
            <person name="Saunders E."/>
            <person name="Brettin T."/>
            <person name="Detter J.C."/>
            <person name="Han C."/>
            <person name="Larimer F."/>
            <person name="Land M."/>
            <person name="Hauser L."/>
            <person name="Kyrpides N."/>
            <person name="Ovchinnikova G."/>
            <person name="Richardson P."/>
        </authorList>
    </citation>
    <scope>NUCLEOTIDE SEQUENCE [LARGE SCALE GENOMIC DNA]</scope>
    <source>
        <strain evidence="3">DSM 10501 / KC4</strain>
    </source>
</reference>
<dbReference type="PROSITE" id="PS51202">
    <property type="entry name" value="RCK_C"/>
    <property type="match status" value="1"/>
</dbReference>
<keyword evidence="3" id="KW-1185">Reference proteome</keyword>
<organism evidence="2 3">
    <name type="scientific">Ammonifex degensii (strain DSM 10501 / KC4)</name>
    <dbReference type="NCBI Taxonomy" id="429009"/>
    <lineage>
        <taxon>Bacteria</taxon>
        <taxon>Bacillati</taxon>
        <taxon>Bacillota</taxon>
        <taxon>Clostridia</taxon>
        <taxon>Thermoanaerobacterales</taxon>
        <taxon>Thermoanaerobacteraceae</taxon>
        <taxon>Ammonifex</taxon>
    </lineage>
</organism>
<sequence length="166" mass="17991">MAIIKEAELPGLGKKYSVALESGDRLDIVIYDEGEREIFFFPPGEEEPLCSATLTDQEARQVGSIIGGAFYQPRVLEKLEAAVAELFIEWVKVKPDSSLVGKSIGELGLRKNFGIVVIGVVEEGERGKKKTVAINPGPSFAFAPGQIVIVAGRRDAVERFESLAGR</sequence>
<dbReference type="EMBL" id="CP001785">
    <property type="protein sequence ID" value="ACX52319.1"/>
    <property type="molecule type" value="Genomic_DNA"/>
</dbReference>
<dbReference type="InterPro" id="IPR006037">
    <property type="entry name" value="RCK_C"/>
</dbReference>
<evidence type="ECO:0000313" key="2">
    <source>
        <dbReference type="EMBL" id="ACX52319.1"/>
    </source>
</evidence>
<dbReference type="InterPro" id="IPR050144">
    <property type="entry name" value="AAE_transporter"/>
</dbReference>
<dbReference type="InterPro" id="IPR026278">
    <property type="entry name" value="KhtT"/>
</dbReference>
<dbReference type="eggNOG" id="COG0490">
    <property type="taxonomic scope" value="Bacteria"/>
</dbReference>
<evidence type="ECO:0000313" key="3">
    <source>
        <dbReference type="Proteomes" id="UP000002620"/>
    </source>
</evidence>
<dbReference type="Pfam" id="PF02080">
    <property type="entry name" value="TrkA_C"/>
    <property type="match status" value="1"/>
</dbReference>
<dbReference type="RefSeq" id="WP_015739196.1">
    <property type="nucleotide sequence ID" value="NC_013385.1"/>
</dbReference>
<dbReference type="GO" id="GO:0006813">
    <property type="term" value="P:potassium ion transport"/>
    <property type="evidence" value="ECO:0007669"/>
    <property type="project" value="InterPro"/>
</dbReference>
<dbReference type="Gene3D" id="3.30.70.1450">
    <property type="entry name" value="Regulator of K+ conductance, C-terminal domain"/>
    <property type="match status" value="1"/>
</dbReference>
<dbReference type="KEGG" id="adg:Adeg_1208"/>
<dbReference type="InterPro" id="IPR036721">
    <property type="entry name" value="RCK_C_sf"/>
</dbReference>
<dbReference type="PANTHER" id="PTHR30445">
    <property type="entry name" value="K(+)_H(+) ANTIPORTER SUBUNIT KHTT"/>
    <property type="match status" value="1"/>
</dbReference>
<evidence type="ECO:0000259" key="1">
    <source>
        <dbReference type="PROSITE" id="PS51202"/>
    </source>
</evidence>
<name>C9R7P0_AMMDK</name>
<dbReference type="SUPFAM" id="SSF116726">
    <property type="entry name" value="TrkA C-terminal domain-like"/>
    <property type="match status" value="1"/>
</dbReference>
<protein>
    <submittedName>
        <fullName evidence="2">TrkA-C domain protein</fullName>
    </submittedName>
</protein>
<dbReference type="PANTHER" id="PTHR30445:SF8">
    <property type="entry name" value="K(+)_H(+) ANTIPORTER SUBUNIT KHTT"/>
    <property type="match status" value="1"/>
</dbReference>
<dbReference type="Proteomes" id="UP000002620">
    <property type="component" value="Chromosome"/>
</dbReference>
<dbReference type="STRING" id="429009.Adeg_1208"/>
<accession>C9R7P0</accession>
<feature type="domain" description="RCK C-terminal" evidence="1">
    <location>
        <begin position="76"/>
        <end position="166"/>
    </location>
</feature>
<dbReference type="InterPro" id="IPR058776">
    <property type="entry name" value="KhtT-like_N"/>
</dbReference>
<dbReference type="AlphaFoldDB" id="C9R7P0"/>
<dbReference type="GO" id="GO:0008324">
    <property type="term" value="F:monoatomic cation transmembrane transporter activity"/>
    <property type="evidence" value="ECO:0007669"/>
    <property type="project" value="InterPro"/>
</dbReference>
<dbReference type="PIRSF" id="PIRSF005028">
    <property type="entry name" value="KhtT"/>
    <property type="match status" value="1"/>
</dbReference>
<gene>
    <name evidence="2" type="ordered locus">Adeg_1208</name>
</gene>
<dbReference type="Pfam" id="PF25991">
    <property type="entry name" value="KhtT_N"/>
    <property type="match status" value="1"/>
</dbReference>
<dbReference type="HOGENOM" id="CLU_116143_0_0_9"/>
<dbReference type="OrthoDB" id="67547at2"/>
<proteinExistence type="predicted"/>